<sequence length="97" mass="11403">MYGLPGQDLSDKFSVVVVLSQLIEQDIFSVEFQESSLNGYQQSICNFRNLFCLFTRSAREEDIEGRSLSFNNYPIVPQICRLYFRELFQVLRNHIQI</sequence>
<reference evidence="1 2" key="2">
    <citation type="journal article" date="2014" name="PLoS Genet.">
        <title>Phylogenetically driven sequencing of extremely halophilic archaea reveals strategies for static and dynamic osmo-response.</title>
        <authorList>
            <person name="Becker E.A."/>
            <person name="Seitzer P.M."/>
            <person name="Tritt A."/>
            <person name="Larsen D."/>
            <person name="Krusor M."/>
            <person name="Yao A.I."/>
            <person name="Wu D."/>
            <person name="Madern D."/>
            <person name="Eisen J.A."/>
            <person name="Darling A.E."/>
            <person name="Facciotti M.T."/>
        </authorList>
    </citation>
    <scope>NUCLEOTIDE SEQUENCE [LARGE SCALE GENOMIC DNA]</scope>
    <source>
        <strain evidence="2">ATCC 29605 / DSM 3757 / JCM 8879 / NBRC 14742 / NCIMB 2012 / VKM B-1768 / DS2</strain>
    </source>
</reference>
<evidence type="ECO:0000313" key="2">
    <source>
        <dbReference type="Proteomes" id="UP000011532"/>
    </source>
</evidence>
<dbReference type="EMBL" id="AOHU01000042">
    <property type="protein sequence ID" value="ELY33298.1"/>
    <property type="molecule type" value="Genomic_DNA"/>
</dbReference>
<evidence type="ECO:0000313" key="1">
    <source>
        <dbReference type="EMBL" id="ELY33298.1"/>
    </source>
</evidence>
<gene>
    <name evidence="1" type="ORF">C498_06645</name>
</gene>
<dbReference type="AlphaFoldDB" id="L9VAA2"/>
<proteinExistence type="predicted"/>
<reference evidence="2" key="1">
    <citation type="submission" date="2012-11" db="EMBL/GenBank/DDBJ databases">
        <authorList>
            <person name="Becker E.A."/>
            <person name="Seitzer P."/>
            <person name="Tritt A."/>
            <person name="Larsen D."/>
            <person name="Yao A."/>
            <person name="Wu D."/>
            <person name="Darling A."/>
            <person name="Eisen J.A."/>
            <person name="Facciotti M.T."/>
        </authorList>
    </citation>
    <scope>NUCLEOTIDE SEQUENCE [LARGE SCALE GENOMIC DNA]</scope>
    <source>
        <strain evidence="2">ATCC 29605 / DSM 3757 / JCM 8879 / NBRC 14742 / NCIMB 2012 / VKM B-1768 / DS2</strain>
    </source>
</reference>
<organism evidence="1 2">
    <name type="scientific">Haloferax volcanii (strain ATCC 29605 / DSM 3757 / JCM 8879 / NBRC 14742 / NCIMB 2012 / VKM B-1768 / DS2)</name>
    <name type="common">Halobacterium volcanii</name>
    <dbReference type="NCBI Taxonomy" id="309800"/>
    <lineage>
        <taxon>Archaea</taxon>
        <taxon>Methanobacteriati</taxon>
        <taxon>Methanobacteriota</taxon>
        <taxon>Stenosarchaea group</taxon>
        <taxon>Halobacteria</taxon>
        <taxon>Halobacteriales</taxon>
        <taxon>Haloferacaceae</taxon>
        <taxon>Haloferax</taxon>
    </lineage>
</organism>
<comment type="caution">
    <text evidence="1">The sequence shown here is derived from an EMBL/GenBank/DDBJ whole genome shotgun (WGS) entry which is preliminary data.</text>
</comment>
<dbReference type="Proteomes" id="UP000011532">
    <property type="component" value="Unassembled WGS sequence"/>
</dbReference>
<accession>L9VAA2</accession>
<name>L9VAA2_HALVD</name>
<protein>
    <submittedName>
        <fullName evidence="1">Uncharacterized protein</fullName>
    </submittedName>
</protein>